<dbReference type="InterPro" id="IPR058323">
    <property type="entry name" value="DUF8010"/>
</dbReference>
<dbReference type="EMBL" id="CAJVAP010000021">
    <property type="protein sequence ID" value="CAG7615008.1"/>
    <property type="molecule type" value="Genomic_DNA"/>
</dbReference>
<comment type="caution">
    <text evidence="4">The sequence shown here is derived from an EMBL/GenBank/DDBJ whole genome shotgun (WGS) entry which is preliminary data.</text>
</comment>
<dbReference type="InterPro" id="IPR058498">
    <property type="entry name" value="DUF8185"/>
</dbReference>
<dbReference type="RefSeq" id="WP_218115692.1">
    <property type="nucleotide sequence ID" value="NZ_CAJVAP010000021.1"/>
</dbReference>
<dbReference type="Proteomes" id="UP000693892">
    <property type="component" value="Unassembled WGS sequence"/>
</dbReference>
<feature type="domain" description="DUF8010" evidence="2">
    <location>
        <begin position="3"/>
        <end position="114"/>
    </location>
</feature>
<organism evidence="4 5">
    <name type="scientific">Leucobacter soli</name>
    <dbReference type="NCBI Taxonomy" id="2812850"/>
    <lineage>
        <taxon>Bacteria</taxon>
        <taxon>Bacillati</taxon>
        <taxon>Actinomycetota</taxon>
        <taxon>Actinomycetes</taxon>
        <taxon>Micrococcales</taxon>
        <taxon>Microbacteriaceae</taxon>
        <taxon>Leucobacter</taxon>
    </lineage>
</organism>
<evidence type="ECO:0000313" key="4">
    <source>
        <dbReference type="EMBL" id="CAG7615008.1"/>
    </source>
</evidence>
<dbReference type="Pfam" id="PF26035">
    <property type="entry name" value="DUF8010"/>
    <property type="match status" value="1"/>
</dbReference>
<evidence type="ECO:0000259" key="2">
    <source>
        <dbReference type="Pfam" id="PF26035"/>
    </source>
</evidence>
<name>A0A916NI89_9MICO</name>
<evidence type="ECO:0000256" key="1">
    <source>
        <dbReference type="SAM" id="MobiDB-lite"/>
    </source>
</evidence>
<feature type="compositionally biased region" description="Low complexity" evidence="1">
    <location>
        <begin position="200"/>
        <end position="219"/>
    </location>
</feature>
<accession>A0A916NI89</accession>
<protein>
    <submittedName>
        <fullName evidence="4">Uncharacterized protein</fullName>
    </submittedName>
</protein>
<dbReference type="Pfam" id="PF26572">
    <property type="entry name" value="DUF8185"/>
    <property type="match status" value="1"/>
</dbReference>
<feature type="domain" description="DUF8185" evidence="3">
    <location>
        <begin position="118"/>
        <end position="245"/>
    </location>
</feature>
<evidence type="ECO:0000313" key="5">
    <source>
        <dbReference type="Proteomes" id="UP000693892"/>
    </source>
</evidence>
<evidence type="ECO:0000259" key="3">
    <source>
        <dbReference type="Pfam" id="PF26572"/>
    </source>
</evidence>
<reference evidence="4" key="1">
    <citation type="submission" date="2021-06" db="EMBL/GenBank/DDBJ databases">
        <authorList>
            <person name="Criscuolo A."/>
        </authorList>
    </citation>
    <scope>NUCLEOTIDE SEQUENCE</scope>
    <source>
        <strain evidence="4">CIP111803</strain>
    </source>
</reference>
<proteinExistence type="predicted"/>
<keyword evidence="5" id="KW-1185">Reference proteome</keyword>
<sequence>MSDVLLLADHATRDDLRVYLERLSRTGLPDVRLVSRGDVLAVFGCTQAPEGLLDQVPVVLVLRSFALAADSAPGGARGIDRVVPARGLLDRLARLGLVGLTLELPDVESNAAWAGVLPPAGGWQDAGAVDAASLARVAEEGIRRTAEALPDSPGEAVVRRVRTGVWGAEIAPGLPAAVAFAAEAMGFLPAVDDAGDAAGEDAAAGSSPTGSASAGSASSAPVMRLSTTLTWRRLANERGEVLVRTLLG</sequence>
<gene>
    <name evidence="4" type="ORF">LEUCIP111803_01836</name>
</gene>
<dbReference type="AlphaFoldDB" id="A0A916NI89"/>
<feature type="region of interest" description="Disordered" evidence="1">
    <location>
        <begin position="198"/>
        <end position="219"/>
    </location>
</feature>